<evidence type="ECO:0000256" key="3">
    <source>
        <dbReference type="ARBA" id="ARBA00022617"/>
    </source>
</evidence>
<protein>
    <submittedName>
        <fullName evidence="11">Cytochrome P450 monooxygenase pc-2</fullName>
    </submittedName>
</protein>
<keyword evidence="7 9" id="KW-0503">Monooxygenase</keyword>
<evidence type="ECO:0000313" key="12">
    <source>
        <dbReference type="Proteomes" id="UP000807306"/>
    </source>
</evidence>
<dbReference type="AlphaFoldDB" id="A0A9P6EE78"/>
<dbReference type="PRINTS" id="PR00385">
    <property type="entry name" value="P450"/>
</dbReference>
<keyword evidence="12" id="KW-1185">Reference proteome</keyword>
<evidence type="ECO:0000256" key="2">
    <source>
        <dbReference type="ARBA" id="ARBA00010617"/>
    </source>
</evidence>
<organism evidence="11 12">
    <name type="scientific">Crepidotus variabilis</name>
    <dbReference type="NCBI Taxonomy" id="179855"/>
    <lineage>
        <taxon>Eukaryota</taxon>
        <taxon>Fungi</taxon>
        <taxon>Dikarya</taxon>
        <taxon>Basidiomycota</taxon>
        <taxon>Agaricomycotina</taxon>
        <taxon>Agaricomycetes</taxon>
        <taxon>Agaricomycetidae</taxon>
        <taxon>Agaricales</taxon>
        <taxon>Agaricineae</taxon>
        <taxon>Crepidotaceae</taxon>
        <taxon>Crepidotus</taxon>
    </lineage>
</organism>
<dbReference type="GO" id="GO:0016705">
    <property type="term" value="F:oxidoreductase activity, acting on paired donors, with incorporation or reduction of molecular oxygen"/>
    <property type="evidence" value="ECO:0007669"/>
    <property type="project" value="InterPro"/>
</dbReference>
<comment type="caution">
    <text evidence="11">The sequence shown here is derived from an EMBL/GenBank/DDBJ whole genome shotgun (WGS) entry which is preliminary data.</text>
</comment>
<keyword evidence="10" id="KW-1133">Transmembrane helix</keyword>
<dbReference type="EMBL" id="MU157861">
    <property type="protein sequence ID" value="KAF9527452.1"/>
    <property type="molecule type" value="Genomic_DNA"/>
</dbReference>
<dbReference type="Gene3D" id="1.10.630.10">
    <property type="entry name" value="Cytochrome P450"/>
    <property type="match status" value="1"/>
</dbReference>
<dbReference type="PROSITE" id="PS00086">
    <property type="entry name" value="CYTOCHROME_P450"/>
    <property type="match status" value="1"/>
</dbReference>
<sequence>MPPGVKYLIERAPKLLFGPILAFVLIYIAQSYLNFTFSTTRTWLWVLLSGPFLFSILLGLDDIKNYLAARSMGAILPPFTDDLSPGGIWSILKEIRNAENGYIAEDLENMTAFTLNLRMLFQNRMVTTEPEHIKSILSTEFDRYEKGEEIRQVLGPLLGNGVFNTDGRQRIQILFHRSITRPFFTKDRISHFDNFERHANDVLHQIKTRLREGYPVDIQDAVGRFAIDSACEFLFGNDIRSLSSGLPYPQSSALHRVYEDSAKDDVATLFSLAFSKAQQILLYRIRLGLHWPLTEFWKDELQEQKSTIYALIDPIVKEAVRRRQQRTVRPYSEGTSKVEDEITLLDHLVNSTDDPVMLRDEIMNLLVAGRDTTSSTLSFVIYMLALNPPVLDRLRKEILQRVGLSRRPDYDDVKEMKYLRAVINETLRLYPPVPFNLRMSKQASLWPPTLPGGKPYYIPANTRIGYTVLGMHRRVDLWGPDALDFDPDRFLDDRLQKYLTPNPFIFLPFNAGPRICLGQQFAYNEVSFFIIKLLQSFSGIELAEDAQPIRSRAPAAWATEPGRKAKEKLRPKSHLTMYLDGGLWVKLTESLVD</sequence>
<dbReference type="InterPro" id="IPR047146">
    <property type="entry name" value="Cyt_P450_E_CYP52_fungi"/>
</dbReference>
<reference evidence="11" key="1">
    <citation type="submission" date="2020-11" db="EMBL/GenBank/DDBJ databases">
        <authorList>
            <consortium name="DOE Joint Genome Institute"/>
            <person name="Ahrendt S."/>
            <person name="Riley R."/>
            <person name="Andreopoulos W."/>
            <person name="Labutti K."/>
            <person name="Pangilinan J."/>
            <person name="Ruiz-Duenas F.J."/>
            <person name="Barrasa J.M."/>
            <person name="Sanchez-Garcia M."/>
            <person name="Camarero S."/>
            <person name="Miyauchi S."/>
            <person name="Serrano A."/>
            <person name="Linde D."/>
            <person name="Babiker R."/>
            <person name="Drula E."/>
            <person name="Ayuso-Fernandez I."/>
            <person name="Pacheco R."/>
            <person name="Padilla G."/>
            <person name="Ferreira P."/>
            <person name="Barriuso J."/>
            <person name="Kellner H."/>
            <person name="Castanera R."/>
            <person name="Alfaro M."/>
            <person name="Ramirez L."/>
            <person name="Pisabarro A.G."/>
            <person name="Kuo A."/>
            <person name="Tritt A."/>
            <person name="Lipzen A."/>
            <person name="He G."/>
            <person name="Yan M."/>
            <person name="Ng V."/>
            <person name="Cullen D."/>
            <person name="Martin F."/>
            <person name="Rosso M.-N."/>
            <person name="Henrissat B."/>
            <person name="Hibbett D."/>
            <person name="Martinez A.T."/>
            <person name="Grigoriev I.V."/>
        </authorList>
    </citation>
    <scope>NUCLEOTIDE SEQUENCE</scope>
    <source>
        <strain evidence="11">CBS 506.95</strain>
    </source>
</reference>
<keyword evidence="3 8" id="KW-0349">Heme</keyword>
<dbReference type="PANTHER" id="PTHR24287:SF1">
    <property type="entry name" value="P450, PUTATIVE (EUROFUNG)-RELATED"/>
    <property type="match status" value="1"/>
</dbReference>
<dbReference type="GO" id="GO:0004497">
    <property type="term" value="F:monooxygenase activity"/>
    <property type="evidence" value="ECO:0007669"/>
    <property type="project" value="UniProtKB-KW"/>
</dbReference>
<dbReference type="CDD" id="cd11063">
    <property type="entry name" value="CYP52"/>
    <property type="match status" value="1"/>
</dbReference>
<evidence type="ECO:0000256" key="7">
    <source>
        <dbReference type="ARBA" id="ARBA00023033"/>
    </source>
</evidence>
<feature type="binding site" description="axial binding residue" evidence="8">
    <location>
        <position position="516"/>
    </location>
    <ligand>
        <name>heme</name>
        <dbReference type="ChEBI" id="CHEBI:30413"/>
    </ligand>
    <ligandPart>
        <name>Fe</name>
        <dbReference type="ChEBI" id="CHEBI:18248"/>
    </ligandPart>
</feature>
<evidence type="ECO:0000256" key="1">
    <source>
        <dbReference type="ARBA" id="ARBA00001971"/>
    </source>
</evidence>
<comment type="cofactor">
    <cofactor evidence="1 8">
        <name>heme</name>
        <dbReference type="ChEBI" id="CHEBI:30413"/>
    </cofactor>
</comment>
<evidence type="ECO:0000256" key="4">
    <source>
        <dbReference type="ARBA" id="ARBA00022723"/>
    </source>
</evidence>
<keyword evidence="6 8" id="KW-0408">Iron</keyword>
<comment type="similarity">
    <text evidence="2 9">Belongs to the cytochrome P450 family.</text>
</comment>
<proteinExistence type="inferred from homology"/>
<evidence type="ECO:0000256" key="10">
    <source>
        <dbReference type="SAM" id="Phobius"/>
    </source>
</evidence>
<dbReference type="GO" id="GO:0020037">
    <property type="term" value="F:heme binding"/>
    <property type="evidence" value="ECO:0007669"/>
    <property type="project" value="InterPro"/>
</dbReference>
<evidence type="ECO:0000256" key="8">
    <source>
        <dbReference type="PIRSR" id="PIRSR602401-1"/>
    </source>
</evidence>
<dbReference type="PRINTS" id="PR00463">
    <property type="entry name" value="EP450I"/>
</dbReference>
<dbReference type="InterPro" id="IPR017972">
    <property type="entry name" value="Cyt_P450_CS"/>
</dbReference>
<keyword evidence="10" id="KW-0472">Membrane</keyword>
<dbReference type="InterPro" id="IPR002401">
    <property type="entry name" value="Cyt_P450_E_grp-I"/>
</dbReference>
<keyword evidence="10" id="KW-0812">Transmembrane</keyword>
<dbReference type="InterPro" id="IPR036396">
    <property type="entry name" value="Cyt_P450_sf"/>
</dbReference>
<feature type="transmembrane region" description="Helical" evidence="10">
    <location>
        <begin position="12"/>
        <end position="30"/>
    </location>
</feature>
<evidence type="ECO:0000256" key="5">
    <source>
        <dbReference type="ARBA" id="ARBA00023002"/>
    </source>
</evidence>
<dbReference type="PANTHER" id="PTHR24287">
    <property type="entry name" value="P450, PUTATIVE (EUROFUNG)-RELATED"/>
    <property type="match status" value="1"/>
</dbReference>
<dbReference type="InterPro" id="IPR001128">
    <property type="entry name" value="Cyt_P450"/>
</dbReference>
<dbReference type="Pfam" id="PF00067">
    <property type="entry name" value="p450"/>
    <property type="match status" value="1"/>
</dbReference>
<gene>
    <name evidence="11" type="ORF">CPB83DRAFT_768529</name>
</gene>
<name>A0A9P6EE78_9AGAR</name>
<feature type="transmembrane region" description="Helical" evidence="10">
    <location>
        <begin position="42"/>
        <end position="60"/>
    </location>
</feature>
<accession>A0A9P6EE78</accession>
<dbReference type="OrthoDB" id="1470350at2759"/>
<dbReference type="GO" id="GO:0005506">
    <property type="term" value="F:iron ion binding"/>
    <property type="evidence" value="ECO:0007669"/>
    <property type="project" value="InterPro"/>
</dbReference>
<keyword evidence="5 9" id="KW-0560">Oxidoreductase</keyword>
<keyword evidence="4 8" id="KW-0479">Metal-binding</keyword>
<dbReference type="Proteomes" id="UP000807306">
    <property type="component" value="Unassembled WGS sequence"/>
</dbReference>
<dbReference type="SUPFAM" id="SSF48264">
    <property type="entry name" value="Cytochrome P450"/>
    <property type="match status" value="1"/>
</dbReference>
<evidence type="ECO:0000256" key="9">
    <source>
        <dbReference type="RuleBase" id="RU000461"/>
    </source>
</evidence>
<evidence type="ECO:0000313" key="11">
    <source>
        <dbReference type="EMBL" id="KAF9527452.1"/>
    </source>
</evidence>
<evidence type="ECO:0000256" key="6">
    <source>
        <dbReference type="ARBA" id="ARBA00023004"/>
    </source>
</evidence>